<dbReference type="EnsemblMetazoa" id="PPA34131.1">
    <property type="protein sequence ID" value="PPA34131.1"/>
    <property type="gene ID" value="WBGene00272500"/>
</dbReference>
<dbReference type="SUPFAM" id="SSF48264">
    <property type="entry name" value="Cytochrome P450"/>
    <property type="match status" value="1"/>
</dbReference>
<comment type="similarity">
    <text evidence="2">Belongs to the cytochrome P450 family.</text>
</comment>
<dbReference type="InterPro" id="IPR002402">
    <property type="entry name" value="Cyt_P450_E_grp-II"/>
</dbReference>
<dbReference type="GO" id="GO:0016705">
    <property type="term" value="F:oxidoreductase activity, acting on paired donors, with incorporation or reduction of molecular oxygen"/>
    <property type="evidence" value="ECO:0007669"/>
    <property type="project" value="InterPro"/>
</dbReference>
<evidence type="ECO:0000256" key="2">
    <source>
        <dbReference type="ARBA" id="ARBA00010617"/>
    </source>
</evidence>
<dbReference type="GO" id="GO:0020037">
    <property type="term" value="F:heme binding"/>
    <property type="evidence" value="ECO:0007669"/>
    <property type="project" value="InterPro"/>
</dbReference>
<comment type="cofactor">
    <cofactor evidence="1">
        <name>heme</name>
        <dbReference type="ChEBI" id="CHEBI:30413"/>
    </cofactor>
</comment>
<keyword evidence="4" id="KW-0479">Metal-binding</keyword>
<dbReference type="GO" id="GO:0005506">
    <property type="term" value="F:iron ion binding"/>
    <property type="evidence" value="ECO:0007669"/>
    <property type="project" value="InterPro"/>
</dbReference>
<dbReference type="GO" id="GO:0004497">
    <property type="term" value="F:monooxygenase activity"/>
    <property type="evidence" value="ECO:0007669"/>
    <property type="project" value="UniProtKB-KW"/>
</dbReference>
<dbReference type="PANTHER" id="PTHR24291">
    <property type="entry name" value="CYTOCHROME P450 FAMILY 4"/>
    <property type="match status" value="1"/>
</dbReference>
<keyword evidence="6" id="KW-0408">Iron</keyword>
<dbReference type="InterPro" id="IPR036396">
    <property type="entry name" value="Cyt_P450_sf"/>
</dbReference>
<dbReference type="AlphaFoldDB" id="A0A2A6C3K2"/>
<dbReference type="InterPro" id="IPR001128">
    <property type="entry name" value="Cyt_P450"/>
</dbReference>
<proteinExistence type="inferred from homology"/>
<protein>
    <submittedName>
        <fullName evidence="8">Cytochrome P450</fullName>
    </submittedName>
</protein>
<evidence type="ECO:0000256" key="3">
    <source>
        <dbReference type="ARBA" id="ARBA00022617"/>
    </source>
</evidence>
<dbReference type="Gene3D" id="1.10.630.10">
    <property type="entry name" value="Cytochrome P450"/>
    <property type="match status" value="2"/>
</dbReference>
<evidence type="ECO:0000313" key="9">
    <source>
        <dbReference type="Proteomes" id="UP000005239"/>
    </source>
</evidence>
<gene>
    <name evidence="8" type="primary">WBGene00272500</name>
</gene>
<dbReference type="InterPro" id="IPR050196">
    <property type="entry name" value="Cytochrome_P450_Monoox"/>
</dbReference>
<evidence type="ECO:0000256" key="1">
    <source>
        <dbReference type="ARBA" id="ARBA00001971"/>
    </source>
</evidence>
<keyword evidence="7" id="KW-0503">Monooxygenase</keyword>
<accession>A0A8R1UJY3</accession>
<dbReference type="OrthoDB" id="1470350at2759"/>
<evidence type="ECO:0000256" key="5">
    <source>
        <dbReference type="ARBA" id="ARBA00023002"/>
    </source>
</evidence>
<evidence type="ECO:0000256" key="7">
    <source>
        <dbReference type="ARBA" id="ARBA00023033"/>
    </source>
</evidence>
<keyword evidence="9" id="KW-1185">Reference proteome</keyword>
<reference evidence="9" key="1">
    <citation type="journal article" date="2008" name="Nat. Genet.">
        <title>The Pristionchus pacificus genome provides a unique perspective on nematode lifestyle and parasitism.</title>
        <authorList>
            <person name="Dieterich C."/>
            <person name="Clifton S.W."/>
            <person name="Schuster L.N."/>
            <person name="Chinwalla A."/>
            <person name="Delehaunty K."/>
            <person name="Dinkelacker I."/>
            <person name="Fulton L."/>
            <person name="Fulton R."/>
            <person name="Godfrey J."/>
            <person name="Minx P."/>
            <person name="Mitreva M."/>
            <person name="Roeseler W."/>
            <person name="Tian H."/>
            <person name="Witte H."/>
            <person name="Yang S.P."/>
            <person name="Wilson R.K."/>
            <person name="Sommer R.J."/>
        </authorList>
    </citation>
    <scope>NUCLEOTIDE SEQUENCE [LARGE SCALE GENOMIC DNA]</scope>
    <source>
        <strain evidence="9">PS312</strain>
    </source>
</reference>
<evidence type="ECO:0000256" key="4">
    <source>
        <dbReference type="ARBA" id="ARBA00022723"/>
    </source>
</evidence>
<keyword evidence="3" id="KW-0349">Heme</keyword>
<dbReference type="PRINTS" id="PR00464">
    <property type="entry name" value="EP450II"/>
</dbReference>
<dbReference type="Proteomes" id="UP000005239">
    <property type="component" value="Unassembled WGS sequence"/>
</dbReference>
<reference evidence="8" key="2">
    <citation type="submission" date="2022-06" db="UniProtKB">
        <authorList>
            <consortium name="EnsemblMetazoa"/>
        </authorList>
    </citation>
    <scope>IDENTIFICATION</scope>
    <source>
        <strain evidence="8">PS312</strain>
    </source>
</reference>
<keyword evidence="5" id="KW-0560">Oxidoreductase</keyword>
<sequence length="513" mass="60268">MFYLLAILLLFIIFYGRFLADKWMNYRHKKRLTALIPGDEGIPILGNIYDLGRTSESLPRDILKRSKAAREEFDGKMLKLWMIHHCAIFPFTGEMLQHILESKEEINKMDVYDYYEAWLGRGLLLAGGDRWRGKRKMLTPSFHFTQLLGYIDTINVHAKMLADVLENHCNKEFDVYPYLKRFTLDVICDTAMGTHLDSLHQQDRPYVRAIAKLMWLGFEASFHPFLWNRFGRWVTGWQKEYDTNVKIAHDLTMEVIAERMEMITRGEVNANKKAFLDLLLLEKERNNLSMEDIRQEVDTFMFAGQKFAMHQLKIALSWLLRRYIFKSERMIYFFVILVLFIILYGRPITEKWKIIRHRKRLTRFIPGDEGIPVFGNFFELGRDPESSPRIMIELAKKTNTDFDVDLVKIWVLSECAFFPFTGKMLQNILESKDEINKGRNYDFFEAWLGKGLLLSCSQMYSKITAARNSTSIQIYFGCNMWAEKLYWDFNSVAILAEVILKAGGGVNVIIEKR</sequence>
<name>A0A2A6C3K2_PRIPA</name>
<evidence type="ECO:0000256" key="6">
    <source>
        <dbReference type="ARBA" id="ARBA00023004"/>
    </source>
</evidence>
<dbReference type="Pfam" id="PF00067">
    <property type="entry name" value="p450"/>
    <property type="match status" value="1"/>
</dbReference>
<dbReference type="PANTHER" id="PTHR24291:SF130">
    <property type="entry name" value="CYTOCHROME P450 FAMILY"/>
    <property type="match status" value="1"/>
</dbReference>
<organism evidence="8 9">
    <name type="scientific">Pristionchus pacificus</name>
    <name type="common">Parasitic nematode worm</name>
    <dbReference type="NCBI Taxonomy" id="54126"/>
    <lineage>
        <taxon>Eukaryota</taxon>
        <taxon>Metazoa</taxon>
        <taxon>Ecdysozoa</taxon>
        <taxon>Nematoda</taxon>
        <taxon>Chromadorea</taxon>
        <taxon>Rhabditida</taxon>
        <taxon>Rhabditina</taxon>
        <taxon>Diplogasteromorpha</taxon>
        <taxon>Diplogasteroidea</taxon>
        <taxon>Neodiplogasteridae</taxon>
        <taxon>Pristionchus</taxon>
    </lineage>
</organism>
<accession>A0A2A6C3K2</accession>
<evidence type="ECO:0000313" key="8">
    <source>
        <dbReference type="EnsemblMetazoa" id="PPA34131.1"/>
    </source>
</evidence>